<dbReference type="PANTHER" id="PTHR46087:SF9">
    <property type="entry name" value="ARM REPEAT SUPERFAMILY PROTEIN"/>
    <property type="match status" value="1"/>
</dbReference>
<accession>A0AAD8M4Y1</accession>
<evidence type="ECO:0000313" key="2">
    <source>
        <dbReference type="Proteomes" id="UP001237642"/>
    </source>
</evidence>
<evidence type="ECO:0000313" key="1">
    <source>
        <dbReference type="EMBL" id="KAK1362250.1"/>
    </source>
</evidence>
<reference evidence="1" key="2">
    <citation type="submission" date="2023-05" db="EMBL/GenBank/DDBJ databases">
        <authorList>
            <person name="Schelkunov M.I."/>
        </authorList>
    </citation>
    <scope>NUCLEOTIDE SEQUENCE</scope>
    <source>
        <strain evidence="1">Hsosn_3</strain>
        <tissue evidence="1">Leaf</tissue>
    </source>
</reference>
<reference evidence="1" key="1">
    <citation type="submission" date="2023-02" db="EMBL/GenBank/DDBJ databases">
        <title>Genome of toxic invasive species Heracleum sosnowskyi carries increased number of genes despite the absence of recent whole-genome duplications.</title>
        <authorList>
            <person name="Schelkunov M."/>
            <person name="Shtratnikova V."/>
            <person name="Makarenko M."/>
            <person name="Klepikova A."/>
            <person name="Omelchenko D."/>
            <person name="Novikova G."/>
            <person name="Obukhova E."/>
            <person name="Bogdanov V."/>
            <person name="Penin A."/>
            <person name="Logacheva M."/>
        </authorList>
    </citation>
    <scope>NUCLEOTIDE SEQUENCE</scope>
    <source>
        <strain evidence="1">Hsosn_3</strain>
        <tissue evidence="1">Leaf</tissue>
    </source>
</reference>
<sequence length="189" mass="21481">MAEEAAFFGDVVPPKLRTPFILWYCFKNSFIPHLAKRDFLTCRLIYTVLALIVVLENYERPSKVGKVEDHASGSPEILTKVPSWGMIVDDKGELNVTEAQYTHADGLALPVLKDLQSLMDDSGHYTHLIITILVKHLDNKNVQKQPDMQLDIVKVTNSLTVITKVQMPMSLNGTEVLEKQWTSAWWSYH</sequence>
<proteinExistence type="predicted"/>
<organism evidence="1 2">
    <name type="scientific">Heracleum sosnowskyi</name>
    <dbReference type="NCBI Taxonomy" id="360622"/>
    <lineage>
        <taxon>Eukaryota</taxon>
        <taxon>Viridiplantae</taxon>
        <taxon>Streptophyta</taxon>
        <taxon>Embryophyta</taxon>
        <taxon>Tracheophyta</taxon>
        <taxon>Spermatophyta</taxon>
        <taxon>Magnoliopsida</taxon>
        <taxon>eudicotyledons</taxon>
        <taxon>Gunneridae</taxon>
        <taxon>Pentapetalae</taxon>
        <taxon>asterids</taxon>
        <taxon>campanulids</taxon>
        <taxon>Apiales</taxon>
        <taxon>Apiaceae</taxon>
        <taxon>Apioideae</taxon>
        <taxon>apioid superclade</taxon>
        <taxon>Tordylieae</taxon>
        <taxon>Tordyliinae</taxon>
        <taxon>Heracleum</taxon>
    </lineage>
</organism>
<dbReference type="EMBL" id="JAUIZM010000010">
    <property type="protein sequence ID" value="KAK1362250.1"/>
    <property type="molecule type" value="Genomic_DNA"/>
</dbReference>
<dbReference type="InterPro" id="IPR055296">
    <property type="entry name" value="SRL2-like"/>
</dbReference>
<comment type="caution">
    <text evidence="1">The sequence shown here is derived from an EMBL/GenBank/DDBJ whole genome shotgun (WGS) entry which is preliminary data.</text>
</comment>
<gene>
    <name evidence="1" type="ORF">POM88_046724</name>
</gene>
<dbReference type="AlphaFoldDB" id="A0AAD8M4Y1"/>
<name>A0AAD8M4Y1_9APIA</name>
<protein>
    <submittedName>
        <fullName evidence="1">Uncharacterized protein</fullName>
    </submittedName>
</protein>
<dbReference type="PANTHER" id="PTHR46087">
    <property type="entry name" value="PUTATIVE, EXPRESSED-RELATED"/>
    <property type="match status" value="1"/>
</dbReference>
<dbReference type="Proteomes" id="UP001237642">
    <property type="component" value="Unassembled WGS sequence"/>
</dbReference>
<keyword evidence="2" id="KW-1185">Reference proteome</keyword>